<dbReference type="EMBL" id="VTZN01000655">
    <property type="protein sequence ID" value="KAA1234783.1"/>
    <property type="molecule type" value="Genomic_DNA"/>
</dbReference>
<gene>
    <name evidence="2" type="ORF">F0Q45_27270</name>
</gene>
<dbReference type="InterPro" id="IPR003870">
    <property type="entry name" value="DUF222"/>
</dbReference>
<evidence type="ECO:0000313" key="2">
    <source>
        <dbReference type="EMBL" id="KAA1234783.1"/>
    </source>
</evidence>
<protein>
    <submittedName>
        <fullName evidence="2">DUF222 domain-containing protein</fullName>
    </submittedName>
</protein>
<dbReference type="Proteomes" id="UP000324701">
    <property type="component" value="Unassembled WGS sequence"/>
</dbReference>
<comment type="caution">
    <text evidence="2">The sequence shown here is derived from an EMBL/GenBank/DDBJ whole genome shotgun (WGS) entry which is preliminary data.</text>
</comment>
<dbReference type="RefSeq" id="WP_149656733.1">
    <property type="nucleotide sequence ID" value="NZ_VTZN01000655.1"/>
</dbReference>
<evidence type="ECO:0000259" key="1">
    <source>
        <dbReference type="Pfam" id="PF02720"/>
    </source>
</evidence>
<evidence type="ECO:0000313" key="3">
    <source>
        <dbReference type="Proteomes" id="UP000324701"/>
    </source>
</evidence>
<organism evidence="2 3">
    <name type="scientific">Mycobacterium simiae</name>
    <name type="common">Mycobacterium habana</name>
    <dbReference type="NCBI Taxonomy" id="1784"/>
    <lineage>
        <taxon>Bacteria</taxon>
        <taxon>Bacillati</taxon>
        <taxon>Actinomycetota</taxon>
        <taxon>Actinomycetes</taxon>
        <taxon>Mycobacteriales</taxon>
        <taxon>Mycobacteriaceae</taxon>
        <taxon>Mycobacterium</taxon>
        <taxon>Mycobacterium simiae complex</taxon>
    </lineage>
</organism>
<keyword evidence="3" id="KW-1185">Reference proteome</keyword>
<feature type="domain" description="DUF222" evidence="1">
    <location>
        <begin position="1"/>
        <end position="83"/>
    </location>
</feature>
<dbReference type="Pfam" id="PF02720">
    <property type="entry name" value="DUF222"/>
    <property type="match status" value="1"/>
</dbReference>
<reference evidence="2 3" key="1">
    <citation type="submission" date="2019-09" db="EMBL/GenBank/DDBJ databases">
        <title>Report of infection by Mycobacterium simiae a patient suffering from pulmonary tuberculosis.</title>
        <authorList>
            <person name="Mohanty P.S."/>
            <person name="Bansal A.K."/>
            <person name="Singh H."/>
            <person name="Sharma S."/>
            <person name="Patil S.A."/>
            <person name="Upadhaya P."/>
            <person name="Singh P.K."/>
            <person name="Kumar D."/>
            <person name="Kumar S."/>
            <person name="Singh R.K."/>
            <person name="Chaudhary B."/>
        </authorList>
    </citation>
    <scope>NUCLEOTIDE SEQUENCE [LARGE SCALE GENOMIC DNA]</scope>
    <source>
        <strain evidence="2 3">JAL-560-SIM</strain>
    </source>
</reference>
<sequence length="83" mass="9080">AAAQLAAMGELFAYRLSRCSETEDWAIDTMEAVAAEVAAALRISQGLAASRLRYARAMREQLPQVAQLFVAGDIDYRAFQTIV</sequence>
<dbReference type="OrthoDB" id="5242272at2"/>
<accession>A0A5B1AHJ1</accession>
<feature type="non-terminal residue" evidence="2">
    <location>
        <position position="1"/>
    </location>
</feature>
<name>A0A5B1AHJ1_MYCSI</name>
<proteinExistence type="predicted"/>
<feature type="non-terminal residue" evidence="2">
    <location>
        <position position="83"/>
    </location>
</feature>
<dbReference type="AlphaFoldDB" id="A0A5B1AHJ1"/>